<dbReference type="EMBL" id="PDUD01000044">
    <property type="protein sequence ID" value="PHN02110.1"/>
    <property type="molecule type" value="Genomic_DNA"/>
</dbReference>
<keyword evidence="2" id="KW-1185">Reference proteome</keyword>
<evidence type="ECO:0000313" key="2">
    <source>
        <dbReference type="Proteomes" id="UP000223913"/>
    </source>
</evidence>
<name>A0A2D0N0Z9_FLAN2</name>
<dbReference type="InterPro" id="IPR036770">
    <property type="entry name" value="Ankyrin_rpt-contain_sf"/>
</dbReference>
<gene>
    <name evidence="1" type="ORF">CRP01_33515</name>
</gene>
<dbReference type="Gene3D" id="2.120.10.80">
    <property type="entry name" value="Kelch-type beta propeller"/>
    <property type="match status" value="1"/>
</dbReference>
<proteinExistence type="predicted"/>
<organism evidence="1 2">
    <name type="scientific">Flavilitoribacter nigricans (strain ATCC 23147 / DSM 23189 / NBRC 102662 / NCIMB 1420 / SS-2)</name>
    <name type="common">Lewinella nigricans</name>
    <dbReference type="NCBI Taxonomy" id="1122177"/>
    <lineage>
        <taxon>Bacteria</taxon>
        <taxon>Pseudomonadati</taxon>
        <taxon>Bacteroidota</taxon>
        <taxon>Saprospiria</taxon>
        <taxon>Saprospirales</taxon>
        <taxon>Lewinellaceae</taxon>
        <taxon>Flavilitoribacter</taxon>
    </lineage>
</organism>
<protein>
    <recommendedName>
        <fullName evidence="3">Ankyrin repeat domain-containing protein</fullName>
    </recommendedName>
</protein>
<reference evidence="1 2" key="1">
    <citation type="submission" date="2017-10" db="EMBL/GenBank/DDBJ databases">
        <title>The draft genome sequence of Lewinella nigricans NBRC 102662.</title>
        <authorList>
            <person name="Wang K."/>
        </authorList>
    </citation>
    <scope>NUCLEOTIDE SEQUENCE [LARGE SCALE GENOMIC DNA]</scope>
    <source>
        <strain evidence="1 2">NBRC 102662</strain>
    </source>
</reference>
<dbReference type="RefSeq" id="WP_099154449.1">
    <property type="nucleotide sequence ID" value="NZ_PDUD01000044.1"/>
</dbReference>
<dbReference type="AlphaFoldDB" id="A0A2D0N0Z9"/>
<sequence>MEKILEKHRNQLQLNERLRQLVEKEGPKATGEIMHLLHQGADPNDRPPHTDSLVDCILHGWPADSRVMGIELLTSFGASVNLPGLMGETPLASCLESKYPSDLQDILLSKGAVPITASLRDFASTDVHCRYGAANPEKVTSDYYTFMVATGTEASFVGPDRFRELLASGEIKDFAKDFEELTGKVKDGKLSAQAAAGFFNYLTSGKPKWCSYRFGSSYHFLEDGKMLQIGGEHEDYYEPDFNIYNDVIRISPTGTVDVFLYPEQVFPPTDFHTSTKVGNQIIIIGGLGYQKDRVARRTNMHILDLDDFSITSMSTSGKNPGWIFKHTTLHDEENHCLYVLNGKKWTNGKIIDNDGTYRFDLVTKRWSCVV</sequence>
<dbReference type="OrthoDB" id="6692170at2"/>
<dbReference type="Proteomes" id="UP000223913">
    <property type="component" value="Unassembled WGS sequence"/>
</dbReference>
<dbReference type="InterPro" id="IPR015915">
    <property type="entry name" value="Kelch-typ_b-propeller"/>
</dbReference>
<comment type="caution">
    <text evidence="1">The sequence shown here is derived from an EMBL/GenBank/DDBJ whole genome shotgun (WGS) entry which is preliminary data.</text>
</comment>
<dbReference type="SUPFAM" id="SSF48403">
    <property type="entry name" value="Ankyrin repeat"/>
    <property type="match status" value="1"/>
</dbReference>
<evidence type="ECO:0008006" key="3">
    <source>
        <dbReference type="Google" id="ProtNLM"/>
    </source>
</evidence>
<evidence type="ECO:0000313" key="1">
    <source>
        <dbReference type="EMBL" id="PHN02110.1"/>
    </source>
</evidence>
<dbReference type="SUPFAM" id="SSF117281">
    <property type="entry name" value="Kelch motif"/>
    <property type="match status" value="1"/>
</dbReference>
<accession>A0A2D0N0Z9</accession>